<evidence type="ECO:0000313" key="2">
    <source>
        <dbReference type="Proteomes" id="UP000053660"/>
    </source>
</evidence>
<protein>
    <submittedName>
        <fullName evidence="1">Uncharacterized protein</fullName>
    </submittedName>
</protein>
<dbReference type="Proteomes" id="UP000053660">
    <property type="component" value="Unassembled WGS sequence"/>
</dbReference>
<dbReference type="EMBL" id="KN609586">
    <property type="protein sequence ID" value="KHJ78628.1"/>
    <property type="molecule type" value="Genomic_DNA"/>
</dbReference>
<dbReference type="AlphaFoldDB" id="A0A0B1RZZ9"/>
<gene>
    <name evidence="1" type="ORF">OESDEN_21749</name>
</gene>
<accession>A0A0B1RZZ9</accession>
<sequence>MYRHLIARFLLFRLSKSLNSRCSWRCTVSSRTFSRSTNALFPASLRTTESSIFVPLSPASPWSDLPLPILLLQNHQRLYGLSQHYQ</sequence>
<proteinExistence type="predicted"/>
<reference evidence="1 2" key="1">
    <citation type="submission" date="2014-03" db="EMBL/GenBank/DDBJ databases">
        <title>Draft genome of the hookworm Oesophagostomum dentatum.</title>
        <authorList>
            <person name="Mitreva M."/>
        </authorList>
    </citation>
    <scope>NUCLEOTIDE SEQUENCE [LARGE SCALE GENOMIC DNA]</scope>
    <source>
        <strain evidence="1 2">OD-Hann</strain>
    </source>
</reference>
<organism evidence="1 2">
    <name type="scientific">Oesophagostomum dentatum</name>
    <name type="common">Nodular worm</name>
    <dbReference type="NCBI Taxonomy" id="61180"/>
    <lineage>
        <taxon>Eukaryota</taxon>
        <taxon>Metazoa</taxon>
        <taxon>Ecdysozoa</taxon>
        <taxon>Nematoda</taxon>
        <taxon>Chromadorea</taxon>
        <taxon>Rhabditida</taxon>
        <taxon>Rhabditina</taxon>
        <taxon>Rhabditomorpha</taxon>
        <taxon>Strongyloidea</taxon>
        <taxon>Strongylidae</taxon>
        <taxon>Oesophagostomum</taxon>
    </lineage>
</organism>
<evidence type="ECO:0000313" key="1">
    <source>
        <dbReference type="EMBL" id="KHJ78628.1"/>
    </source>
</evidence>
<name>A0A0B1RZZ9_OESDE</name>
<keyword evidence="2" id="KW-1185">Reference proteome</keyword>